<dbReference type="InterPro" id="IPR011990">
    <property type="entry name" value="TPR-like_helical_dom_sf"/>
</dbReference>
<evidence type="ECO:0000256" key="2">
    <source>
        <dbReference type="ARBA" id="ARBA00022803"/>
    </source>
</evidence>
<feature type="repeat" description="TPR" evidence="3">
    <location>
        <begin position="394"/>
        <end position="427"/>
    </location>
</feature>
<dbReference type="AlphaFoldDB" id="A0A7W2AIE7"/>
<dbReference type="PANTHER" id="PTHR45586">
    <property type="entry name" value="TPR REPEAT-CONTAINING PROTEIN PA4667"/>
    <property type="match status" value="1"/>
</dbReference>
<keyword evidence="2 3" id="KW-0802">TPR repeat</keyword>
<dbReference type="Pfam" id="PF13432">
    <property type="entry name" value="TPR_16"/>
    <property type="match status" value="1"/>
</dbReference>
<gene>
    <name evidence="4" type="ORF">H1164_09735</name>
</gene>
<dbReference type="Pfam" id="PF13181">
    <property type="entry name" value="TPR_8"/>
    <property type="match status" value="2"/>
</dbReference>
<dbReference type="PROSITE" id="PS50005">
    <property type="entry name" value="TPR"/>
    <property type="match status" value="5"/>
</dbReference>
<dbReference type="OrthoDB" id="2370959at2"/>
<evidence type="ECO:0000256" key="3">
    <source>
        <dbReference type="PROSITE-ProRule" id="PRU00339"/>
    </source>
</evidence>
<keyword evidence="5" id="KW-1185">Reference proteome</keyword>
<keyword evidence="1" id="KW-0677">Repeat</keyword>
<feature type="repeat" description="TPR" evidence="3">
    <location>
        <begin position="256"/>
        <end position="289"/>
    </location>
</feature>
<dbReference type="PROSITE" id="PS50293">
    <property type="entry name" value="TPR_REGION"/>
    <property type="match status" value="1"/>
</dbReference>
<evidence type="ECO:0000313" key="5">
    <source>
        <dbReference type="Proteomes" id="UP000530514"/>
    </source>
</evidence>
<dbReference type="EMBL" id="JACEIP010000012">
    <property type="protein sequence ID" value="MBA4543180.1"/>
    <property type="molecule type" value="Genomic_DNA"/>
</dbReference>
<protein>
    <submittedName>
        <fullName evidence="4">Tetratricopeptide repeat protein</fullName>
    </submittedName>
</protein>
<comment type="caution">
    <text evidence="4">The sequence shown here is derived from an EMBL/GenBank/DDBJ whole genome shotgun (WGS) entry which is preliminary data.</text>
</comment>
<dbReference type="PANTHER" id="PTHR45586:SF1">
    <property type="entry name" value="LIPOPOLYSACCHARIDE ASSEMBLY PROTEIN B"/>
    <property type="match status" value="1"/>
</dbReference>
<dbReference type="Pfam" id="PF14559">
    <property type="entry name" value="TPR_19"/>
    <property type="match status" value="1"/>
</dbReference>
<organism evidence="4 5">
    <name type="scientific">Thermoactinomyces daqus</name>
    <dbReference type="NCBI Taxonomy" id="1329516"/>
    <lineage>
        <taxon>Bacteria</taxon>
        <taxon>Bacillati</taxon>
        <taxon>Bacillota</taxon>
        <taxon>Bacilli</taxon>
        <taxon>Bacillales</taxon>
        <taxon>Thermoactinomycetaceae</taxon>
        <taxon>Thermoactinomyces</taxon>
    </lineage>
</organism>
<evidence type="ECO:0000313" key="4">
    <source>
        <dbReference type="EMBL" id="MBA4543180.1"/>
    </source>
</evidence>
<feature type="repeat" description="TPR" evidence="3">
    <location>
        <begin position="84"/>
        <end position="117"/>
    </location>
</feature>
<accession>A0A7W2AIE7</accession>
<sequence>MFHQQWQDLVHNALEEIKLKYPNCSLAEKTKWRQRFLQIKQSCDQLLETWALVEEEIRQLLHDHPDLGSDETEIDEEIWLDESAVRQFRQGQGYYGLTMYAKAKRLFQEVIELEPDFLLGRLYLGLTHFQEENLDEARRQFELVAKTAAHETFIGFARHMLGCILVKEGNDRQAIREFSKVVSMLPDHADAWFNLGACHYRLEEYHEAIPYFYHALSLNEDDWESMYYLSSCYRHHQEWGSVSFWRLASYEKAKLPRIMESIAHDYEEMGQPAQAMEWYKRLLSSDPKKPEAYYGIAWNLWTLKRESESLLWLKKGLSLFPDHPDLLFAYVWISISQGELKQARSAVSRLPAKVAEQPKWLAVRSHLSTHTGDFRQAASIADQLITHEQTALQAMGYYQKGRATLEMGHSGEAISHFKTAQKLAPNWKDPLFYEGVCHLMEGRPDLTRSCWGQLISKS</sequence>
<dbReference type="Pfam" id="PF00515">
    <property type="entry name" value="TPR_1"/>
    <property type="match status" value="1"/>
</dbReference>
<reference evidence="4 5" key="1">
    <citation type="submission" date="2020-07" db="EMBL/GenBank/DDBJ databases">
        <authorList>
            <person name="Feng H."/>
        </authorList>
    </citation>
    <scope>NUCLEOTIDE SEQUENCE [LARGE SCALE GENOMIC DNA]</scope>
    <source>
        <strain evidence="5">s-11</strain>
    </source>
</reference>
<proteinExistence type="predicted"/>
<dbReference type="Proteomes" id="UP000530514">
    <property type="component" value="Unassembled WGS sequence"/>
</dbReference>
<evidence type="ECO:0000256" key="1">
    <source>
        <dbReference type="ARBA" id="ARBA00022737"/>
    </source>
</evidence>
<dbReference type="Gene3D" id="1.25.40.10">
    <property type="entry name" value="Tetratricopeptide repeat domain"/>
    <property type="match status" value="2"/>
</dbReference>
<name>A0A7W2AIE7_9BACL</name>
<dbReference type="InterPro" id="IPR051012">
    <property type="entry name" value="CellSynth/LPSAsmb/PSIAsmb"/>
</dbReference>
<dbReference type="SUPFAM" id="SSF48452">
    <property type="entry name" value="TPR-like"/>
    <property type="match status" value="2"/>
</dbReference>
<feature type="repeat" description="TPR" evidence="3">
    <location>
        <begin position="155"/>
        <end position="188"/>
    </location>
</feature>
<dbReference type="RefSeq" id="WP_033101394.1">
    <property type="nucleotide sequence ID" value="NZ_JACEIP010000012.1"/>
</dbReference>
<dbReference type="SMART" id="SM00028">
    <property type="entry name" value="TPR"/>
    <property type="match status" value="7"/>
</dbReference>
<dbReference type="InterPro" id="IPR019734">
    <property type="entry name" value="TPR_rpt"/>
</dbReference>
<feature type="repeat" description="TPR" evidence="3">
    <location>
        <begin position="189"/>
        <end position="222"/>
    </location>
</feature>